<protein>
    <submittedName>
        <fullName evidence="1">Uncharacterized protein</fullName>
    </submittedName>
</protein>
<evidence type="ECO:0000313" key="1">
    <source>
        <dbReference type="EMBL" id="KAA6355173.1"/>
    </source>
</evidence>
<feature type="non-terminal residue" evidence="1">
    <location>
        <position position="1"/>
    </location>
</feature>
<sequence length="82" mass="9122">HERSPGPKYEILQGIDKTHIHKPITRIGTDGRVKYFVKHTLSKGPGAYNPPEITGVHNPNKKVGGTFSGAHRDALEWAFHQV</sequence>
<evidence type="ECO:0000313" key="2">
    <source>
        <dbReference type="Proteomes" id="UP000324800"/>
    </source>
</evidence>
<comment type="caution">
    <text evidence="1">The sequence shown here is derived from an EMBL/GenBank/DDBJ whole genome shotgun (WGS) entry which is preliminary data.</text>
</comment>
<dbReference type="EMBL" id="SNRW01035047">
    <property type="protein sequence ID" value="KAA6355173.1"/>
    <property type="molecule type" value="Genomic_DNA"/>
</dbReference>
<organism evidence="1 2">
    <name type="scientific">Streblomastix strix</name>
    <dbReference type="NCBI Taxonomy" id="222440"/>
    <lineage>
        <taxon>Eukaryota</taxon>
        <taxon>Metamonada</taxon>
        <taxon>Preaxostyla</taxon>
        <taxon>Oxymonadida</taxon>
        <taxon>Streblomastigidae</taxon>
        <taxon>Streblomastix</taxon>
    </lineage>
</organism>
<accession>A0A5J4TBD6</accession>
<dbReference type="Proteomes" id="UP000324800">
    <property type="component" value="Unassembled WGS sequence"/>
</dbReference>
<gene>
    <name evidence="1" type="ORF">EZS28_049301</name>
</gene>
<reference evidence="1 2" key="1">
    <citation type="submission" date="2019-03" db="EMBL/GenBank/DDBJ databases">
        <title>Single cell metagenomics reveals metabolic interactions within the superorganism composed of flagellate Streblomastix strix and complex community of Bacteroidetes bacteria on its surface.</title>
        <authorList>
            <person name="Treitli S.C."/>
            <person name="Kolisko M."/>
            <person name="Husnik F."/>
            <person name="Keeling P."/>
            <person name="Hampl V."/>
        </authorList>
    </citation>
    <scope>NUCLEOTIDE SEQUENCE [LARGE SCALE GENOMIC DNA]</scope>
    <source>
        <strain evidence="1">ST1C</strain>
    </source>
</reference>
<proteinExistence type="predicted"/>
<name>A0A5J4TBD6_9EUKA</name>
<dbReference type="AlphaFoldDB" id="A0A5J4TBD6"/>